<accession>A0A9X1R8A7</accession>
<dbReference type="Pfam" id="PF00528">
    <property type="entry name" value="BPD_transp_1"/>
    <property type="match status" value="1"/>
</dbReference>
<dbReference type="GO" id="GO:0055085">
    <property type="term" value="P:transmembrane transport"/>
    <property type="evidence" value="ECO:0007669"/>
    <property type="project" value="InterPro"/>
</dbReference>
<dbReference type="InterPro" id="IPR035906">
    <property type="entry name" value="MetI-like_sf"/>
</dbReference>
<evidence type="ECO:0000313" key="7">
    <source>
        <dbReference type="EMBL" id="MCG2628084.1"/>
    </source>
</evidence>
<dbReference type="PANTHER" id="PTHR43759">
    <property type="entry name" value="TREHALOSE TRANSPORT SYSTEM PERMEASE PROTEIN SUGA"/>
    <property type="match status" value="1"/>
</dbReference>
<evidence type="ECO:0000313" key="8">
    <source>
        <dbReference type="Proteomes" id="UP001139054"/>
    </source>
</evidence>
<reference evidence="7" key="1">
    <citation type="submission" date="2022-01" db="EMBL/GenBank/DDBJ databases">
        <title>Genome sequnece data of strain Bradyrhizobium sp. nov.</title>
        <authorList>
            <person name="Zhang J."/>
        </authorList>
    </citation>
    <scope>NUCLEOTIDE SEQUENCE</scope>
    <source>
        <strain evidence="7">WYCCWR 13023</strain>
    </source>
</reference>
<dbReference type="InterPro" id="IPR052730">
    <property type="entry name" value="Sugar_ABC_transporter"/>
</dbReference>
<feature type="domain" description="ABC transmembrane type-1" evidence="6">
    <location>
        <begin position="107"/>
        <end position="319"/>
    </location>
</feature>
<comment type="similarity">
    <text evidence="5">Belongs to the binding-protein-dependent transport system permease family.</text>
</comment>
<dbReference type="GO" id="GO:0005886">
    <property type="term" value="C:plasma membrane"/>
    <property type="evidence" value="ECO:0007669"/>
    <property type="project" value="UniProtKB-SubCell"/>
</dbReference>
<dbReference type="EMBL" id="JAKLTY010000009">
    <property type="protein sequence ID" value="MCG2628084.1"/>
    <property type="molecule type" value="Genomic_DNA"/>
</dbReference>
<evidence type="ECO:0000256" key="2">
    <source>
        <dbReference type="ARBA" id="ARBA00022692"/>
    </source>
</evidence>
<comment type="subcellular location">
    <subcellularLocation>
        <location evidence="1 5">Cell membrane</location>
        <topology evidence="1 5">Multi-pass membrane protein</topology>
    </subcellularLocation>
</comment>
<dbReference type="PANTHER" id="PTHR43759:SF1">
    <property type="entry name" value="GLUCOSE IMPORT SYSTEM PERMEASE PROTEIN GLCT"/>
    <property type="match status" value="1"/>
</dbReference>
<keyword evidence="5" id="KW-0813">Transport</keyword>
<organism evidence="7 8">
    <name type="scientific">Bradyrhizobium zhengyangense</name>
    <dbReference type="NCBI Taxonomy" id="2911009"/>
    <lineage>
        <taxon>Bacteria</taxon>
        <taxon>Pseudomonadati</taxon>
        <taxon>Pseudomonadota</taxon>
        <taxon>Alphaproteobacteria</taxon>
        <taxon>Hyphomicrobiales</taxon>
        <taxon>Nitrobacteraceae</taxon>
        <taxon>Bradyrhizobium</taxon>
    </lineage>
</organism>
<evidence type="ECO:0000256" key="5">
    <source>
        <dbReference type="RuleBase" id="RU363032"/>
    </source>
</evidence>
<dbReference type="AlphaFoldDB" id="A0A9X1R8A7"/>
<feature type="transmembrane region" description="Helical" evidence="5">
    <location>
        <begin position="194"/>
        <end position="217"/>
    </location>
</feature>
<feature type="transmembrane region" description="Helical" evidence="5">
    <location>
        <begin position="171"/>
        <end position="188"/>
    </location>
</feature>
<dbReference type="SUPFAM" id="SSF161098">
    <property type="entry name" value="MetI-like"/>
    <property type="match status" value="1"/>
</dbReference>
<feature type="transmembrane region" description="Helical" evidence="5">
    <location>
        <begin position="111"/>
        <end position="133"/>
    </location>
</feature>
<dbReference type="Gene3D" id="1.10.3720.10">
    <property type="entry name" value="MetI-like"/>
    <property type="match status" value="1"/>
</dbReference>
<sequence length="331" mass="36213">MPPPWISMSVEMYSSGLDAIVTLQSSVSQLASAQDGAAKSASPPRLDWWSIAAIAPAVLILLGFLFLFFYGVFQSLTDLKFGRPLVHFIGLTNYAALIKTDDFWNSVRATLVYAGSAVLAEAVLGVALAKLFATEVFLARVMRPVILLPLVLPPMSVALMWTTMMDPQSGILNYLLSLVGMGRFAWISDPATAMISLVLIDIWTYTPFFTLIIFAGLQGINEEIREAARVNGAKGWATFLYIELPLIAPYILIAAVFRLIESLNQFDIIFGTTQGGPGNSTSVLSVRAYITAFQNLAFGRGAALMVVNWIIVLAGAFLTVKLWRYVRQRVS</sequence>
<evidence type="ECO:0000256" key="4">
    <source>
        <dbReference type="ARBA" id="ARBA00023136"/>
    </source>
</evidence>
<evidence type="ECO:0000259" key="6">
    <source>
        <dbReference type="PROSITE" id="PS50928"/>
    </source>
</evidence>
<dbReference type="RefSeq" id="WP_237890416.1">
    <property type="nucleotide sequence ID" value="NZ_JAKLTY010000009.1"/>
</dbReference>
<dbReference type="CDD" id="cd06261">
    <property type="entry name" value="TM_PBP2"/>
    <property type="match status" value="1"/>
</dbReference>
<keyword evidence="2 5" id="KW-0812">Transmembrane</keyword>
<keyword evidence="3 5" id="KW-1133">Transmembrane helix</keyword>
<keyword evidence="4 5" id="KW-0472">Membrane</keyword>
<dbReference type="InterPro" id="IPR000515">
    <property type="entry name" value="MetI-like"/>
</dbReference>
<evidence type="ECO:0000256" key="1">
    <source>
        <dbReference type="ARBA" id="ARBA00004651"/>
    </source>
</evidence>
<dbReference type="PROSITE" id="PS50928">
    <property type="entry name" value="ABC_TM1"/>
    <property type="match status" value="1"/>
</dbReference>
<feature type="transmembrane region" description="Helical" evidence="5">
    <location>
        <begin position="145"/>
        <end position="164"/>
    </location>
</feature>
<gene>
    <name evidence="7" type="ORF">L6654_15725</name>
</gene>
<feature type="transmembrane region" description="Helical" evidence="5">
    <location>
        <begin position="238"/>
        <end position="260"/>
    </location>
</feature>
<protein>
    <submittedName>
        <fullName evidence="7">Sugar ABC transporter permease</fullName>
    </submittedName>
</protein>
<name>A0A9X1R8A7_9BRAD</name>
<feature type="transmembrane region" description="Helical" evidence="5">
    <location>
        <begin position="302"/>
        <end position="323"/>
    </location>
</feature>
<evidence type="ECO:0000256" key="3">
    <source>
        <dbReference type="ARBA" id="ARBA00022989"/>
    </source>
</evidence>
<dbReference type="Proteomes" id="UP001139054">
    <property type="component" value="Unassembled WGS sequence"/>
</dbReference>
<feature type="transmembrane region" description="Helical" evidence="5">
    <location>
        <begin position="48"/>
        <end position="73"/>
    </location>
</feature>
<comment type="caution">
    <text evidence="7">The sequence shown here is derived from an EMBL/GenBank/DDBJ whole genome shotgun (WGS) entry which is preliminary data.</text>
</comment>
<proteinExistence type="inferred from homology"/>